<gene>
    <name evidence="2" type="ORF">N7E81_15080</name>
</gene>
<proteinExistence type="predicted"/>
<name>A0ABY6CXT5_9BACT</name>
<dbReference type="RefSeq" id="WP_263050428.1">
    <property type="nucleotide sequence ID" value="NZ_CP106735.1"/>
</dbReference>
<dbReference type="InterPro" id="IPR046532">
    <property type="entry name" value="DUF6597"/>
</dbReference>
<feature type="domain" description="HTH araC/xylS-type" evidence="1">
    <location>
        <begin position="195"/>
        <end position="271"/>
    </location>
</feature>
<dbReference type="SMART" id="SM00342">
    <property type="entry name" value="HTH_ARAC"/>
    <property type="match status" value="1"/>
</dbReference>
<sequence>MKIETKLRDLYKPIQPTVRQSSDIVTYTECLPDLPLREFIYCYWRLYTKVPLSEQFNYRVVSDGCIDIYFELNNPHENYVMGFCEKFTEFPLDNMFNYVGVRFLPTVFPQLFKVNAVELSNRYEHLSLVAPRLSEFISSCFNETLSLDEIKILLDKYFSSLISKIEFNNDPRLYKAIEVILTNHGMLDIEKDLDIGISARQLRRIFEFYVGDTAKTFSKVVRFQNLLKAHSSALSPQHNKLFFDMGYYDQSHFIKEFKNFYGTTPGKVFDP</sequence>
<dbReference type="Pfam" id="PF12833">
    <property type="entry name" value="HTH_18"/>
    <property type="match status" value="1"/>
</dbReference>
<evidence type="ECO:0000313" key="3">
    <source>
        <dbReference type="Proteomes" id="UP001062165"/>
    </source>
</evidence>
<dbReference type="Gene3D" id="1.10.10.60">
    <property type="entry name" value="Homeodomain-like"/>
    <property type="match status" value="1"/>
</dbReference>
<dbReference type="Proteomes" id="UP001062165">
    <property type="component" value="Chromosome"/>
</dbReference>
<evidence type="ECO:0000259" key="1">
    <source>
        <dbReference type="PROSITE" id="PS01124"/>
    </source>
</evidence>
<evidence type="ECO:0000313" key="2">
    <source>
        <dbReference type="EMBL" id="UXX78683.1"/>
    </source>
</evidence>
<dbReference type="Pfam" id="PF20240">
    <property type="entry name" value="DUF6597"/>
    <property type="match status" value="1"/>
</dbReference>
<reference evidence="2" key="1">
    <citation type="submission" date="2022-10" db="EMBL/GenBank/DDBJ databases">
        <title>Comparative genomics and taxonomic characterization of three novel marine species of genus Reichenbachiella exhibiting antioxidant and polysaccharide degradation activities.</title>
        <authorList>
            <person name="Muhammad N."/>
            <person name="Lee Y.-J."/>
            <person name="Ko J."/>
            <person name="Kim S.-G."/>
        </authorList>
    </citation>
    <scope>NUCLEOTIDE SEQUENCE</scope>
    <source>
        <strain evidence="2">Wsw4-B4</strain>
    </source>
</reference>
<keyword evidence="3" id="KW-1185">Reference proteome</keyword>
<dbReference type="EMBL" id="CP106735">
    <property type="protein sequence ID" value="UXX78683.1"/>
    <property type="molecule type" value="Genomic_DNA"/>
</dbReference>
<accession>A0ABY6CXT5</accession>
<organism evidence="2 3">
    <name type="scientific">Reichenbachiella carrageenanivorans</name>
    <dbReference type="NCBI Taxonomy" id="2979869"/>
    <lineage>
        <taxon>Bacteria</taxon>
        <taxon>Pseudomonadati</taxon>
        <taxon>Bacteroidota</taxon>
        <taxon>Cytophagia</taxon>
        <taxon>Cytophagales</taxon>
        <taxon>Reichenbachiellaceae</taxon>
        <taxon>Reichenbachiella</taxon>
    </lineage>
</organism>
<dbReference type="InterPro" id="IPR018060">
    <property type="entry name" value="HTH_AraC"/>
</dbReference>
<protein>
    <submittedName>
        <fullName evidence="2">Helix-turn-helix domain-containing protein</fullName>
    </submittedName>
</protein>
<dbReference type="PROSITE" id="PS01124">
    <property type="entry name" value="HTH_ARAC_FAMILY_2"/>
    <property type="match status" value="1"/>
</dbReference>